<keyword evidence="1" id="KW-0732">Signal</keyword>
<sequence>MALLQLQCVLFSLLLVWVPNLTAGTESDHFVKAVVMPMNEEGLQGDGEALILPLDEFIVEDRSAYIVTLCNQNSQCPDGYVCREVREVELCFKSGSELP</sequence>
<comment type="caution">
    <text evidence="2">The sequence shown here is derived from an EMBL/GenBank/DDBJ whole genome shotgun (WGS) entry which is preliminary data.</text>
</comment>
<keyword evidence="3" id="KW-1185">Reference proteome</keyword>
<reference evidence="2 3" key="1">
    <citation type="journal article" date="2018" name="Nat. Ecol. Evol.">
        <title>Genomic signatures of mitonuclear coevolution across populations of Tigriopus californicus.</title>
        <authorList>
            <person name="Barreto F.S."/>
            <person name="Watson E.T."/>
            <person name="Lima T.G."/>
            <person name="Willett C.S."/>
            <person name="Edmands S."/>
            <person name="Li W."/>
            <person name="Burton R.S."/>
        </authorList>
    </citation>
    <scope>NUCLEOTIDE SEQUENCE [LARGE SCALE GENOMIC DNA]</scope>
    <source>
        <strain evidence="2 3">San Diego</strain>
    </source>
</reference>
<dbReference type="EMBL" id="VCGU01000008">
    <property type="protein sequence ID" value="TRY71723.1"/>
    <property type="molecule type" value="Genomic_DNA"/>
</dbReference>
<name>A0A553P209_TIGCA</name>
<proteinExistence type="predicted"/>
<evidence type="ECO:0000313" key="2">
    <source>
        <dbReference type="EMBL" id="TRY71723.1"/>
    </source>
</evidence>
<feature type="chain" id="PRO_5021860590" evidence="1">
    <location>
        <begin position="25"/>
        <end position="99"/>
    </location>
</feature>
<gene>
    <name evidence="2" type="ORF">TCAL_00283</name>
</gene>
<dbReference type="Proteomes" id="UP000318571">
    <property type="component" value="Chromosome 7"/>
</dbReference>
<accession>A0A553P209</accession>
<dbReference type="AlphaFoldDB" id="A0A553P209"/>
<evidence type="ECO:0000256" key="1">
    <source>
        <dbReference type="SAM" id="SignalP"/>
    </source>
</evidence>
<evidence type="ECO:0000313" key="3">
    <source>
        <dbReference type="Proteomes" id="UP000318571"/>
    </source>
</evidence>
<feature type="signal peptide" evidence="1">
    <location>
        <begin position="1"/>
        <end position="24"/>
    </location>
</feature>
<protein>
    <submittedName>
        <fullName evidence="2">Uncharacterized protein</fullName>
    </submittedName>
</protein>
<organism evidence="2 3">
    <name type="scientific">Tigriopus californicus</name>
    <name type="common">Marine copepod</name>
    <dbReference type="NCBI Taxonomy" id="6832"/>
    <lineage>
        <taxon>Eukaryota</taxon>
        <taxon>Metazoa</taxon>
        <taxon>Ecdysozoa</taxon>
        <taxon>Arthropoda</taxon>
        <taxon>Crustacea</taxon>
        <taxon>Multicrustacea</taxon>
        <taxon>Hexanauplia</taxon>
        <taxon>Copepoda</taxon>
        <taxon>Harpacticoida</taxon>
        <taxon>Harpacticidae</taxon>
        <taxon>Tigriopus</taxon>
    </lineage>
</organism>